<keyword evidence="4" id="KW-0645">Protease</keyword>
<feature type="chain" id="PRO_5012636257" evidence="2">
    <location>
        <begin position="20"/>
        <end position="801"/>
    </location>
</feature>
<feature type="signal peptide" evidence="2">
    <location>
        <begin position="1"/>
        <end position="19"/>
    </location>
</feature>
<dbReference type="InterPro" id="IPR029058">
    <property type="entry name" value="AB_hydrolase_fold"/>
</dbReference>
<dbReference type="Proteomes" id="UP000185003">
    <property type="component" value="Unassembled WGS sequence"/>
</dbReference>
<dbReference type="SUPFAM" id="SSF53474">
    <property type="entry name" value="alpha/beta-Hydrolases"/>
    <property type="match status" value="1"/>
</dbReference>
<keyword evidence="2" id="KW-0732">Signal</keyword>
<dbReference type="PANTHER" id="PTHR42776:SF28">
    <property type="entry name" value="GLUTAMYL ENDOPEPTIDASE, CHLOROPLASTIC-RELATED"/>
    <property type="match status" value="1"/>
</dbReference>
<keyword evidence="4" id="KW-0031">Aminopeptidase</keyword>
<dbReference type="STRING" id="536979.SAMN04488055_2168"/>
<evidence type="ECO:0000259" key="3">
    <source>
        <dbReference type="Pfam" id="PF00326"/>
    </source>
</evidence>
<keyword evidence="1" id="KW-0378">Hydrolase</keyword>
<dbReference type="Gene3D" id="3.40.50.1820">
    <property type="entry name" value="alpha/beta hydrolase"/>
    <property type="match status" value="1"/>
</dbReference>
<dbReference type="Gene3D" id="2.120.10.30">
    <property type="entry name" value="TolB, C-terminal domain"/>
    <property type="match status" value="1"/>
</dbReference>
<reference evidence="4 5" key="1">
    <citation type="submission" date="2016-11" db="EMBL/GenBank/DDBJ databases">
        <authorList>
            <person name="Jaros S."/>
            <person name="Januszkiewicz K."/>
            <person name="Wedrychowicz H."/>
        </authorList>
    </citation>
    <scope>NUCLEOTIDE SEQUENCE [LARGE SCALE GENOMIC DNA]</scope>
    <source>
        <strain evidence="4 5">DSM 24787</strain>
    </source>
</reference>
<dbReference type="EMBL" id="FSRA01000001">
    <property type="protein sequence ID" value="SIN93463.1"/>
    <property type="molecule type" value="Genomic_DNA"/>
</dbReference>
<proteinExistence type="predicted"/>
<evidence type="ECO:0000256" key="2">
    <source>
        <dbReference type="SAM" id="SignalP"/>
    </source>
</evidence>
<dbReference type="InterPro" id="IPR001375">
    <property type="entry name" value="Peptidase_S9_cat"/>
</dbReference>
<dbReference type="RefSeq" id="WP_074239250.1">
    <property type="nucleotide sequence ID" value="NZ_FSRA01000001.1"/>
</dbReference>
<dbReference type="InterPro" id="IPR011042">
    <property type="entry name" value="6-blade_b-propeller_TolB-like"/>
</dbReference>
<dbReference type="GO" id="GO:0004177">
    <property type="term" value="F:aminopeptidase activity"/>
    <property type="evidence" value="ECO:0007669"/>
    <property type="project" value="UniProtKB-KW"/>
</dbReference>
<protein>
    <submittedName>
        <fullName evidence="4">Dipeptidyl aminopeptidase/acylaminoacyl peptidase</fullName>
    </submittedName>
</protein>
<dbReference type="GO" id="GO:0006508">
    <property type="term" value="P:proteolysis"/>
    <property type="evidence" value="ECO:0007669"/>
    <property type="project" value="InterPro"/>
</dbReference>
<gene>
    <name evidence="4" type="ORF">SAMN04488055_2168</name>
</gene>
<sequence>MMRTTLFALSLLATTIAYGQDNVTYQRPPAVIEELLLAKPLPAVSVDKKGEWMILIDRNSYPTVEELAQPELRIAGLRLNPRNFGPSRVVYNAGYQLKNIKTKELFPITGLPQEFRGFQVTWSPDGKLAAFTNTLNDRIDLYVIDIATKAARKVNQAALNTALGQSFTWVDNNRLLYKTVPAGTGALPVAPAAPKGPVVQESKGKSAASRTYQDLIKSPYDEQLFAYMTNAQLVINDLQSEKPIGKPGIYQGYSVSPDKQYLLVRQVEKPFSYLVTAFGFPHTITITDLQGNTVKTLAKNPSTEGAPIGFDDVENTPRNFSWKADEPHTIIYVKALDEGLGRKKAEFRDAVLAVDAVTEAAPKELFRTKRRFDNVVWGTKQLALVYESLFADRRERISIYNSETGKLDSLFEKSSNDAYSEIGSPVTIRNQYDRPVLFVQKNGELLLRSQGSSPEGDLPFVQSYNLKTGKGNILWRCQAPFYETVVDVLDAEKLIMLTSRESQTEAPNYYIRDLKKRSLIGTPITDFTNPYKAMEGVSKQKISYKRADGVDLTGDLYLPKGYDAKKDGPLPVLIWAYPREYKSAADAAQVRGSRYTFTRVGYGGPIPWVTQGYAILDNAEMPIVGEGNKEPNDNFIPQLYLNAHAAIQALAKMGVGDSNRVAVGGHSYGAFMTANLLAHTKLFKAGIARSGAYNRTLTPFGFQAEERTYWQAPEVYFNMSPFSFADKIKTPLLLIHGEMDNNPGTFPIQSERLYNAVKGHGGTVRFVQLPFESHGYAAKENLLHLLWEQTQWLNTYVKDAK</sequence>
<evidence type="ECO:0000256" key="1">
    <source>
        <dbReference type="ARBA" id="ARBA00022801"/>
    </source>
</evidence>
<evidence type="ECO:0000313" key="5">
    <source>
        <dbReference type="Proteomes" id="UP000185003"/>
    </source>
</evidence>
<evidence type="ECO:0000313" key="4">
    <source>
        <dbReference type="EMBL" id="SIN93463.1"/>
    </source>
</evidence>
<dbReference type="PANTHER" id="PTHR42776">
    <property type="entry name" value="SERINE PEPTIDASE S9 FAMILY MEMBER"/>
    <property type="match status" value="1"/>
</dbReference>
<accession>A0A1N6FDU2</accession>
<name>A0A1N6FDU2_9BACT</name>
<feature type="domain" description="Peptidase S9 prolyl oligopeptidase catalytic" evidence="3">
    <location>
        <begin position="645"/>
        <end position="798"/>
    </location>
</feature>
<dbReference type="SUPFAM" id="SSF82171">
    <property type="entry name" value="DPP6 N-terminal domain-like"/>
    <property type="match status" value="1"/>
</dbReference>
<dbReference type="GO" id="GO:0004252">
    <property type="term" value="F:serine-type endopeptidase activity"/>
    <property type="evidence" value="ECO:0007669"/>
    <property type="project" value="TreeGrafter"/>
</dbReference>
<organism evidence="4 5">
    <name type="scientific">Chitinophaga niabensis</name>
    <dbReference type="NCBI Taxonomy" id="536979"/>
    <lineage>
        <taxon>Bacteria</taxon>
        <taxon>Pseudomonadati</taxon>
        <taxon>Bacteroidota</taxon>
        <taxon>Chitinophagia</taxon>
        <taxon>Chitinophagales</taxon>
        <taxon>Chitinophagaceae</taxon>
        <taxon>Chitinophaga</taxon>
    </lineage>
</organism>
<keyword evidence="5" id="KW-1185">Reference proteome</keyword>
<dbReference type="AlphaFoldDB" id="A0A1N6FDU2"/>
<dbReference type="Pfam" id="PF00326">
    <property type="entry name" value="Peptidase_S9"/>
    <property type="match status" value="1"/>
</dbReference>